<dbReference type="eggNOG" id="COG1196">
    <property type="taxonomic scope" value="Bacteria"/>
</dbReference>
<dbReference type="HOGENOM" id="CLU_077678_0_0_10"/>
<keyword evidence="1" id="KW-0175">Coiled coil</keyword>
<proteinExistence type="predicted"/>
<reference evidence="3 4" key="2">
    <citation type="journal article" date="2011" name="Stand. Genomic Sci.">
        <title>Complete genome sequence of Leadbetterella byssophila type strain (4M15).</title>
        <authorList>
            <person name="Abt B."/>
            <person name="Teshima H."/>
            <person name="Lucas S."/>
            <person name="Lapidus A."/>
            <person name="Del Rio T.G."/>
            <person name="Nolan M."/>
            <person name="Tice H."/>
            <person name="Cheng J.F."/>
            <person name="Pitluck S."/>
            <person name="Liolios K."/>
            <person name="Pagani I."/>
            <person name="Ivanova N."/>
            <person name="Mavromatis K."/>
            <person name="Pati A."/>
            <person name="Tapia R."/>
            <person name="Han C."/>
            <person name="Goodwin L."/>
            <person name="Chen A."/>
            <person name="Palaniappan K."/>
            <person name="Land M."/>
            <person name="Hauser L."/>
            <person name="Chang Y.J."/>
            <person name="Jeffries C.D."/>
            <person name="Rohde M."/>
            <person name="Goker M."/>
            <person name="Tindall B.J."/>
            <person name="Detter J.C."/>
            <person name="Woyke T."/>
            <person name="Bristow J."/>
            <person name="Eisen J.A."/>
            <person name="Markowitz V."/>
            <person name="Hugenholtz P."/>
            <person name="Klenk H.P."/>
            <person name="Kyrpides N.C."/>
        </authorList>
    </citation>
    <scope>NUCLEOTIDE SEQUENCE [LARGE SCALE GENOMIC DNA]</scope>
    <source>
        <strain evidence="4">DSM 17132 / JCM 16389 / KACC 11308 / NBRC 106382 / 4M15</strain>
    </source>
</reference>
<protein>
    <submittedName>
        <fullName evidence="3">Uncharacterized protein</fullName>
    </submittedName>
</protein>
<name>E4RYU2_LEAB4</name>
<keyword evidence="2" id="KW-0812">Transmembrane</keyword>
<accession>E4RYU2</accession>
<evidence type="ECO:0000313" key="4">
    <source>
        <dbReference type="Proteomes" id="UP000007435"/>
    </source>
</evidence>
<keyword evidence="4" id="KW-1185">Reference proteome</keyword>
<dbReference type="STRING" id="649349.Lbys_1631"/>
<evidence type="ECO:0000256" key="2">
    <source>
        <dbReference type="SAM" id="Phobius"/>
    </source>
</evidence>
<feature type="coiled-coil region" evidence="1">
    <location>
        <begin position="89"/>
        <end position="148"/>
    </location>
</feature>
<evidence type="ECO:0000313" key="3">
    <source>
        <dbReference type="EMBL" id="ADQ17339.1"/>
    </source>
</evidence>
<dbReference type="AlphaFoldDB" id="E4RYU2"/>
<dbReference type="Proteomes" id="UP000007435">
    <property type="component" value="Chromosome"/>
</dbReference>
<keyword evidence="2" id="KW-0472">Membrane</keyword>
<gene>
    <name evidence="3" type="ordered locus">Lbys_1631</name>
</gene>
<evidence type="ECO:0000256" key="1">
    <source>
        <dbReference type="SAM" id="Coils"/>
    </source>
</evidence>
<sequence>MTQLCSIKKHKALGKHMETSNQNNNSGALRIGVIVLLAALALVGYLYFNTQTKNKDLQGLLDTKVGELSDTRVKLDSISRALEAKILEVESLGGSVEELEKIKAELEKDIKNLRSSSSFSAKKYNDKIAEYEKFLAAKDEEIMKLREENGLLASENLTLKTEKEEVITQNTYLSAAKDSLTNVVDEVSTKNKDLQHKVNTAAALKAVNVEVVGLTSKGKEKDGKIKSKKIDQLKVTYSLPSNPLTEQTNKDVYLRILDPNGAVLNDMGRGGVIDFAGKEIGYSVRQSVPYTNNDQKVAMYYQKSQEFNSGVYAVELYSEGFKIGTGNFQIK</sequence>
<dbReference type="KEGG" id="lby:Lbys_1631"/>
<dbReference type="EMBL" id="CP002305">
    <property type="protein sequence ID" value="ADQ17339.1"/>
    <property type="molecule type" value="Genomic_DNA"/>
</dbReference>
<feature type="transmembrane region" description="Helical" evidence="2">
    <location>
        <begin position="27"/>
        <end position="48"/>
    </location>
</feature>
<reference key="1">
    <citation type="submission" date="2010-11" db="EMBL/GenBank/DDBJ databases">
        <title>The complete genome of Leadbetterella byssophila DSM 17132.</title>
        <authorList>
            <consortium name="US DOE Joint Genome Institute (JGI-PGF)"/>
            <person name="Lucas S."/>
            <person name="Copeland A."/>
            <person name="Lapidus A."/>
            <person name="Glavina del Rio T."/>
            <person name="Dalin E."/>
            <person name="Tice H."/>
            <person name="Bruce D."/>
            <person name="Goodwin L."/>
            <person name="Pitluck S."/>
            <person name="Kyrpides N."/>
            <person name="Mavromatis K."/>
            <person name="Ivanova N."/>
            <person name="Teshima H."/>
            <person name="Brettin T."/>
            <person name="Detter J.C."/>
            <person name="Han C."/>
            <person name="Tapia R."/>
            <person name="Land M."/>
            <person name="Hauser L."/>
            <person name="Markowitz V."/>
            <person name="Cheng J.-F."/>
            <person name="Hugenholtz P."/>
            <person name="Woyke T."/>
            <person name="Wu D."/>
            <person name="Tindall B."/>
            <person name="Pomrenke H.G."/>
            <person name="Brambilla E."/>
            <person name="Klenk H.-P."/>
            <person name="Eisen J.A."/>
        </authorList>
    </citation>
    <scope>NUCLEOTIDE SEQUENCE [LARGE SCALE GENOMIC DNA]</scope>
    <source>
        <strain>DSM 17132</strain>
    </source>
</reference>
<organism evidence="3 4">
    <name type="scientific">Leadbetterella byssophila (strain DSM 17132 / JCM 16389 / KACC 11308 / NBRC 106382 / 4M15)</name>
    <dbReference type="NCBI Taxonomy" id="649349"/>
    <lineage>
        <taxon>Bacteria</taxon>
        <taxon>Pseudomonadati</taxon>
        <taxon>Bacteroidota</taxon>
        <taxon>Cytophagia</taxon>
        <taxon>Cytophagales</taxon>
        <taxon>Leadbetterellaceae</taxon>
        <taxon>Leadbetterella</taxon>
    </lineage>
</organism>
<keyword evidence="2" id="KW-1133">Transmembrane helix</keyword>